<protein>
    <recommendedName>
        <fullName evidence="3 7">Dihydrofolate reductase</fullName>
        <ecNumber evidence="3 7">1.5.1.3</ecNumber>
    </recommendedName>
</protein>
<dbReference type="PIRSF" id="PIRSF000194">
    <property type="entry name" value="DHFR"/>
    <property type="match status" value="1"/>
</dbReference>
<dbReference type="OrthoDB" id="9804315at2"/>
<sequence length="168" mass="19688">MLSYVVAISENGVMGINNTLPWHIPNDLKFFKEVTLSKSKTMIMGRETFEALPKILPERHHIVITRNRNYKINSDNVTIIHNIDDLKPYIESPEEYFVIGGGQIFSLLMPYAEKMYLTIIHEEFKGDTFFPKYNKDEWRILSKEEGVVDSKNKHNHTIYILERIKSIN</sequence>
<dbReference type="GO" id="GO:0005829">
    <property type="term" value="C:cytosol"/>
    <property type="evidence" value="ECO:0007669"/>
    <property type="project" value="TreeGrafter"/>
</dbReference>
<dbReference type="PANTHER" id="PTHR48069">
    <property type="entry name" value="DIHYDROFOLATE REDUCTASE"/>
    <property type="match status" value="1"/>
</dbReference>
<reference evidence="9 10" key="1">
    <citation type="submission" date="2015-06" db="EMBL/GenBank/DDBJ databases">
        <title>Draft genome sequence of the purine-degrading Clostridium cylindrosporum HC-1 (DSM 605).</title>
        <authorList>
            <person name="Poehlein A."/>
            <person name="Schiel-Bengelsdorf B."/>
            <person name="Bengelsdorf F."/>
            <person name="Daniel R."/>
            <person name="Duerre P."/>
        </authorList>
    </citation>
    <scope>NUCLEOTIDE SEQUENCE [LARGE SCALE GENOMIC DNA]</scope>
    <source>
        <strain evidence="9 10">DSM 605</strain>
    </source>
</reference>
<dbReference type="GO" id="GO:0006730">
    <property type="term" value="P:one-carbon metabolic process"/>
    <property type="evidence" value="ECO:0007669"/>
    <property type="project" value="UniProtKB-KW"/>
</dbReference>
<evidence type="ECO:0000256" key="2">
    <source>
        <dbReference type="ARBA" id="ARBA00009539"/>
    </source>
</evidence>
<evidence type="ECO:0000256" key="1">
    <source>
        <dbReference type="ARBA" id="ARBA00004903"/>
    </source>
</evidence>
<evidence type="ECO:0000259" key="8">
    <source>
        <dbReference type="PROSITE" id="PS51330"/>
    </source>
</evidence>
<dbReference type="PRINTS" id="PR00070">
    <property type="entry name" value="DHFR"/>
</dbReference>
<feature type="domain" description="DHFR" evidence="8">
    <location>
        <begin position="1"/>
        <end position="163"/>
    </location>
</feature>
<gene>
    <name evidence="9" type="primary">dfrA</name>
    <name evidence="9" type="ORF">CLCY_6c01050</name>
</gene>
<accession>A0A0J8DG59</accession>
<dbReference type="PANTHER" id="PTHR48069:SF3">
    <property type="entry name" value="DIHYDROFOLATE REDUCTASE"/>
    <property type="match status" value="1"/>
</dbReference>
<dbReference type="Pfam" id="PF00186">
    <property type="entry name" value="DHFR_1"/>
    <property type="match status" value="1"/>
</dbReference>
<dbReference type="GO" id="GO:0046452">
    <property type="term" value="P:dihydrofolate metabolic process"/>
    <property type="evidence" value="ECO:0007669"/>
    <property type="project" value="TreeGrafter"/>
</dbReference>
<dbReference type="SUPFAM" id="SSF53597">
    <property type="entry name" value="Dihydrofolate reductase-like"/>
    <property type="match status" value="1"/>
</dbReference>
<dbReference type="AlphaFoldDB" id="A0A0J8DG59"/>
<keyword evidence="10" id="KW-1185">Reference proteome</keyword>
<dbReference type="RefSeq" id="WP_048569303.1">
    <property type="nucleotide sequence ID" value="NZ_LFVU01000002.1"/>
</dbReference>
<dbReference type="EMBL" id="LFVU01000002">
    <property type="protein sequence ID" value="KMT23224.1"/>
    <property type="molecule type" value="Genomic_DNA"/>
</dbReference>
<dbReference type="InterPro" id="IPR012259">
    <property type="entry name" value="DHFR"/>
</dbReference>
<dbReference type="STRING" id="1121307.CLCY_6c01050"/>
<dbReference type="InterPro" id="IPR001796">
    <property type="entry name" value="DHFR_dom"/>
</dbReference>
<comment type="similarity">
    <text evidence="2 7">Belongs to the dihydrofolate reductase family.</text>
</comment>
<dbReference type="GO" id="GO:0004146">
    <property type="term" value="F:dihydrofolate reductase activity"/>
    <property type="evidence" value="ECO:0007669"/>
    <property type="project" value="UniProtKB-EC"/>
</dbReference>
<evidence type="ECO:0000256" key="6">
    <source>
        <dbReference type="ARBA" id="ARBA00023002"/>
    </source>
</evidence>
<dbReference type="UniPathway" id="UPA00077">
    <property type="reaction ID" value="UER00158"/>
</dbReference>
<evidence type="ECO:0000256" key="7">
    <source>
        <dbReference type="PIRNR" id="PIRNR000194"/>
    </source>
</evidence>
<keyword evidence="4 7" id="KW-0554">One-carbon metabolism</keyword>
<comment type="catalytic activity">
    <reaction evidence="7">
        <text>(6S)-5,6,7,8-tetrahydrofolate + NADP(+) = 7,8-dihydrofolate + NADPH + H(+)</text>
        <dbReference type="Rhea" id="RHEA:15009"/>
        <dbReference type="ChEBI" id="CHEBI:15378"/>
        <dbReference type="ChEBI" id="CHEBI:57451"/>
        <dbReference type="ChEBI" id="CHEBI:57453"/>
        <dbReference type="ChEBI" id="CHEBI:57783"/>
        <dbReference type="ChEBI" id="CHEBI:58349"/>
        <dbReference type="EC" id="1.5.1.3"/>
    </reaction>
</comment>
<name>A0A0J8DG59_CLOCY</name>
<dbReference type="Gene3D" id="3.40.430.10">
    <property type="entry name" value="Dihydrofolate Reductase, subunit A"/>
    <property type="match status" value="1"/>
</dbReference>
<keyword evidence="5 7" id="KW-0521">NADP</keyword>
<dbReference type="InterPro" id="IPR024072">
    <property type="entry name" value="DHFR-like_dom_sf"/>
</dbReference>
<dbReference type="Proteomes" id="UP000036756">
    <property type="component" value="Unassembled WGS sequence"/>
</dbReference>
<proteinExistence type="inferred from homology"/>
<dbReference type="EC" id="1.5.1.3" evidence="3 7"/>
<organism evidence="9 10">
    <name type="scientific">Clostridium cylindrosporum DSM 605</name>
    <dbReference type="NCBI Taxonomy" id="1121307"/>
    <lineage>
        <taxon>Bacteria</taxon>
        <taxon>Bacillati</taxon>
        <taxon>Bacillota</taxon>
        <taxon>Clostridia</taxon>
        <taxon>Eubacteriales</taxon>
        <taxon>Clostridiaceae</taxon>
        <taxon>Clostridium</taxon>
    </lineage>
</organism>
<evidence type="ECO:0000256" key="4">
    <source>
        <dbReference type="ARBA" id="ARBA00022563"/>
    </source>
</evidence>
<dbReference type="PROSITE" id="PS51330">
    <property type="entry name" value="DHFR_2"/>
    <property type="match status" value="1"/>
</dbReference>
<dbReference type="GO" id="GO:0046655">
    <property type="term" value="P:folic acid metabolic process"/>
    <property type="evidence" value="ECO:0007669"/>
    <property type="project" value="TreeGrafter"/>
</dbReference>
<evidence type="ECO:0000313" key="10">
    <source>
        <dbReference type="Proteomes" id="UP000036756"/>
    </source>
</evidence>
<comment type="caution">
    <text evidence="9">The sequence shown here is derived from an EMBL/GenBank/DDBJ whole genome shotgun (WGS) entry which is preliminary data.</text>
</comment>
<dbReference type="GO" id="GO:0046654">
    <property type="term" value="P:tetrahydrofolate biosynthetic process"/>
    <property type="evidence" value="ECO:0007669"/>
    <property type="project" value="UniProtKB-UniPathway"/>
</dbReference>
<dbReference type="GO" id="GO:0050661">
    <property type="term" value="F:NADP binding"/>
    <property type="evidence" value="ECO:0007669"/>
    <property type="project" value="InterPro"/>
</dbReference>
<evidence type="ECO:0000313" key="9">
    <source>
        <dbReference type="EMBL" id="KMT23224.1"/>
    </source>
</evidence>
<evidence type="ECO:0000256" key="3">
    <source>
        <dbReference type="ARBA" id="ARBA00012856"/>
    </source>
</evidence>
<dbReference type="CDD" id="cd00209">
    <property type="entry name" value="DHFR"/>
    <property type="match status" value="1"/>
</dbReference>
<comment type="function">
    <text evidence="7">Key enzyme in folate metabolism. Catalyzes an essential reaction for de novo glycine and purine synthesis, and for DNA precursor synthesis.</text>
</comment>
<comment type="pathway">
    <text evidence="1 7">Cofactor biosynthesis; tetrahydrofolate biosynthesis; 5,6,7,8-tetrahydrofolate from 7,8-dihydrofolate: step 1/1.</text>
</comment>
<keyword evidence="6 7" id="KW-0560">Oxidoreductase</keyword>
<dbReference type="PATRIC" id="fig|1121307.3.peg.2237"/>
<evidence type="ECO:0000256" key="5">
    <source>
        <dbReference type="ARBA" id="ARBA00022857"/>
    </source>
</evidence>